<evidence type="ECO:0000259" key="2">
    <source>
        <dbReference type="PROSITE" id="PS51053"/>
    </source>
</evidence>
<dbReference type="PANTHER" id="PTHR16277:SF12">
    <property type="entry name" value="SERTA DOMAIN-CONTAINING PROTEIN 1"/>
    <property type="match status" value="1"/>
</dbReference>
<reference evidence="3" key="2">
    <citation type="submission" date="2025-08" db="UniProtKB">
        <authorList>
            <consortium name="Ensembl"/>
        </authorList>
    </citation>
    <scope>IDENTIFICATION</scope>
    <source>
        <strain evidence="3">Glennie</strain>
    </source>
</reference>
<feature type="domain" description="SERTA" evidence="2">
    <location>
        <begin position="33"/>
        <end position="80"/>
    </location>
</feature>
<dbReference type="GO" id="GO:0005634">
    <property type="term" value="C:nucleus"/>
    <property type="evidence" value="ECO:0000318"/>
    <property type="project" value="GO_Central"/>
</dbReference>
<feature type="compositionally biased region" description="Pro residues" evidence="1">
    <location>
        <begin position="81"/>
        <end position="100"/>
    </location>
</feature>
<name>F6R8C6_ORNAN</name>
<dbReference type="OrthoDB" id="6083860at2759"/>
<dbReference type="PROSITE" id="PS51053">
    <property type="entry name" value="SERTA"/>
    <property type="match status" value="1"/>
</dbReference>
<dbReference type="OMA" id="LAVDTWW"/>
<organism evidence="3 4">
    <name type="scientific">Ornithorhynchus anatinus</name>
    <name type="common">Duckbill platypus</name>
    <dbReference type="NCBI Taxonomy" id="9258"/>
    <lineage>
        <taxon>Eukaryota</taxon>
        <taxon>Metazoa</taxon>
        <taxon>Chordata</taxon>
        <taxon>Craniata</taxon>
        <taxon>Vertebrata</taxon>
        <taxon>Euteleostomi</taxon>
        <taxon>Mammalia</taxon>
        <taxon>Monotremata</taxon>
        <taxon>Ornithorhynchidae</taxon>
        <taxon>Ornithorhynchus</taxon>
    </lineage>
</organism>
<dbReference type="Pfam" id="PF06031">
    <property type="entry name" value="SERTA"/>
    <property type="match status" value="1"/>
</dbReference>
<dbReference type="InterPro" id="IPR009263">
    <property type="entry name" value="SERTA_dom"/>
</dbReference>
<sequence length="235" mass="24530">MLGKGLKRKREEDPAWGAGLAPDPEGSPGPTATPPPSSSLFDLSVLKLHHSLRRGEPDLRHLVLVVNTLRRLQDAMGAEPAQPPPPVPEPPAPLPPPPEPLVSGPDSPLCTSIAALLDDLSHIEGLSDAPSPPSLPPPEDDPLAGPPQPGPDADRPPSLGPLELLGPAAAGYLLEDGLEGLFEDIDTSMYDCELWPGGLKAGPDPIETTGKAEGPGLDMSELDYLMDVLVSTQTL</sequence>
<dbReference type="KEGG" id="oaa:100079936"/>
<feature type="region of interest" description="Disordered" evidence="1">
    <location>
        <begin position="124"/>
        <end position="163"/>
    </location>
</feature>
<dbReference type="Proteomes" id="UP000002279">
    <property type="component" value="Chromosome 5"/>
</dbReference>
<dbReference type="GeneTree" id="ENSGT00530000063867"/>
<keyword evidence="4" id="KW-1185">Reference proteome</keyword>
<dbReference type="InParanoid" id="F6R8C6"/>
<dbReference type="GeneID" id="100079936"/>
<evidence type="ECO:0000256" key="1">
    <source>
        <dbReference type="SAM" id="MobiDB-lite"/>
    </source>
</evidence>
<dbReference type="AlphaFoldDB" id="F6R8C6"/>
<dbReference type="PANTHER" id="PTHR16277">
    <property type="entry name" value="CELL DIVISION CYCLE ASSOCIATED PROTEIN 4/SERTA DOMAIN-CONTAINING PROTEIN 2"/>
    <property type="match status" value="1"/>
</dbReference>
<proteinExistence type="predicted"/>
<protein>
    <submittedName>
        <fullName evidence="3">SERTA domain containing 1</fullName>
    </submittedName>
</protein>
<dbReference type="InterPro" id="IPR052262">
    <property type="entry name" value="E2F-SERTA_domain_protein"/>
</dbReference>
<dbReference type="eggNOG" id="ENOG502S52T">
    <property type="taxonomic scope" value="Eukaryota"/>
</dbReference>
<dbReference type="CTD" id="29950"/>
<reference evidence="3 4" key="1">
    <citation type="journal article" date="2008" name="Nature">
        <title>Genome analysis of the platypus reveals unique signatures of evolution.</title>
        <authorList>
            <person name="Warren W.C."/>
            <person name="Hillier L.W."/>
            <person name="Marshall Graves J.A."/>
            <person name="Birney E."/>
            <person name="Ponting C.P."/>
            <person name="Grutzner F."/>
            <person name="Belov K."/>
            <person name="Miller W."/>
            <person name="Clarke L."/>
            <person name="Chinwalla A.T."/>
            <person name="Yang S.P."/>
            <person name="Heger A."/>
            <person name="Locke D.P."/>
            <person name="Miethke P."/>
            <person name="Waters P.D."/>
            <person name="Veyrunes F."/>
            <person name="Fulton L."/>
            <person name="Fulton B."/>
            <person name="Graves T."/>
            <person name="Wallis J."/>
            <person name="Puente X.S."/>
            <person name="Lopez-Otin C."/>
            <person name="Ordonez G.R."/>
            <person name="Eichler E.E."/>
            <person name="Chen L."/>
            <person name="Cheng Z."/>
            <person name="Deakin J.E."/>
            <person name="Alsop A."/>
            <person name="Thompson K."/>
            <person name="Kirby P."/>
            <person name="Papenfuss A.T."/>
            <person name="Wakefield M.J."/>
            <person name="Olender T."/>
            <person name="Lancet D."/>
            <person name="Huttley G.A."/>
            <person name="Smit A.F."/>
            <person name="Pask A."/>
            <person name="Temple-Smith P."/>
            <person name="Batzer M.A."/>
            <person name="Walker J.A."/>
            <person name="Konkel M.K."/>
            <person name="Harris R.S."/>
            <person name="Whittington C.M."/>
            <person name="Wong E.S."/>
            <person name="Gemmell N.J."/>
            <person name="Buschiazzo E."/>
            <person name="Vargas Jentzsch I.M."/>
            <person name="Merkel A."/>
            <person name="Schmitz J."/>
            <person name="Zemann A."/>
            <person name="Churakov G."/>
            <person name="Kriegs J.O."/>
            <person name="Brosius J."/>
            <person name="Murchison E.P."/>
            <person name="Sachidanandam R."/>
            <person name="Smith C."/>
            <person name="Hannon G.J."/>
            <person name="Tsend-Ayush E."/>
            <person name="McMillan D."/>
            <person name="Attenborough R."/>
            <person name="Rens W."/>
            <person name="Ferguson-Smith M."/>
            <person name="Lefevre C.M."/>
            <person name="Sharp J.A."/>
            <person name="Nicholas K.R."/>
            <person name="Ray D.A."/>
            <person name="Kube M."/>
            <person name="Reinhardt R."/>
            <person name="Pringle T.H."/>
            <person name="Taylor J."/>
            <person name="Jones R.C."/>
            <person name="Nixon B."/>
            <person name="Dacheux J.L."/>
            <person name="Niwa H."/>
            <person name="Sekita Y."/>
            <person name="Huang X."/>
            <person name="Stark A."/>
            <person name="Kheradpour P."/>
            <person name="Kellis M."/>
            <person name="Flicek P."/>
            <person name="Chen Y."/>
            <person name="Webber C."/>
            <person name="Hardison R."/>
            <person name="Nelson J."/>
            <person name="Hallsworth-Pepin K."/>
            <person name="Delehaunty K."/>
            <person name="Markovic C."/>
            <person name="Minx P."/>
            <person name="Feng Y."/>
            <person name="Kremitzki C."/>
            <person name="Mitreva M."/>
            <person name="Glasscock J."/>
            <person name="Wylie T."/>
            <person name="Wohldmann P."/>
            <person name="Thiru P."/>
            <person name="Nhan M.N."/>
            <person name="Pohl C.S."/>
            <person name="Smith S.M."/>
            <person name="Hou S."/>
            <person name="Nefedov M."/>
            <person name="de Jong P.J."/>
            <person name="Renfree M.B."/>
            <person name="Mardis E.R."/>
            <person name="Wilson R.K."/>
        </authorList>
    </citation>
    <scope>NUCLEOTIDE SEQUENCE [LARGE SCALE GENOMIC DNA]</scope>
    <source>
        <strain evidence="3 4">Glennie</strain>
    </source>
</reference>
<dbReference type="GO" id="GO:0003713">
    <property type="term" value="F:transcription coactivator activity"/>
    <property type="evidence" value="ECO:0000318"/>
    <property type="project" value="GO_Central"/>
</dbReference>
<dbReference type="HOGENOM" id="CLU_1229598_0_0_1"/>
<dbReference type="FunCoup" id="F6R8C6">
    <property type="interactions" value="398"/>
</dbReference>
<evidence type="ECO:0000313" key="3">
    <source>
        <dbReference type="Ensembl" id="ENSOANP00000001802.2"/>
    </source>
</evidence>
<dbReference type="Ensembl" id="ENSOANT00000001803.2">
    <property type="protein sequence ID" value="ENSOANP00000001802.2"/>
    <property type="gene ID" value="ENSOANG00000001133.2"/>
</dbReference>
<dbReference type="RefSeq" id="XP_001510854.1">
    <property type="nucleotide sequence ID" value="XM_001510804.5"/>
</dbReference>
<evidence type="ECO:0000313" key="4">
    <source>
        <dbReference type="Proteomes" id="UP000002279"/>
    </source>
</evidence>
<accession>F6R8C6</accession>
<dbReference type="STRING" id="9258.ENSOANP00000001802"/>
<reference evidence="3" key="3">
    <citation type="submission" date="2025-09" db="UniProtKB">
        <authorList>
            <consortium name="Ensembl"/>
        </authorList>
    </citation>
    <scope>IDENTIFICATION</scope>
    <source>
        <strain evidence="3">Glennie</strain>
    </source>
</reference>
<feature type="compositionally biased region" description="Pro residues" evidence="1">
    <location>
        <begin position="25"/>
        <end position="37"/>
    </location>
</feature>
<dbReference type="RefSeq" id="XP_028921154.1">
    <property type="nucleotide sequence ID" value="XM_029065321.2"/>
</dbReference>
<dbReference type="GO" id="GO:0005737">
    <property type="term" value="C:cytoplasm"/>
    <property type="evidence" value="ECO:0000318"/>
    <property type="project" value="GO_Central"/>
</dbReference>
<feature type="region of interest" description="Disordered" evidence="1">
    <location>
        <begin position="76"/>
        <end position="110"/>
    </location>
</feature>
<feature type="region of interest" description="Disordered" evidence="1">
    <location>
        <begin position="1"/>
        <end position="40"/>
    </location>
</feature>
<gene>
    <name evidence="3" type="primary">SERTAD1</name>
</gene>
<dbReference type="Bgee" id="ENSOANG00000001133">
    <property type="expression patterns" value="Expressed in heart and 8 other cell types or tissues"/>
</dbReference>